<name>A0A0L0G856_9EUKA</name>
<keyword evidence="2" id="KW-1185">Reference proteome</keyword>
<sequence length="254" mass="28052">MTTTVRTLYKQIIAYTEQTRIYSNAVTQKVSNGATLRETIVRDALLFSMRSVRLFANQVGIEKYIEDAIHRLESAGVLQALNNEERAIIVAKSEDETIATHNLAFDGVTEVEFSKESLASDVVTEPEVVPALEILFVQEDNKDSDIIDTVIVANSMIENVASARGVVSLPEAVKESIEAKQPERIKILVTPPISATTPKFPRKLRSPSIMKKLVKSVSRPAIKAESADTHSLISVSKSHKEGLRSKIRGLFGRH</sequence>
<reference evidence="1 2" key="1">
    <citation type="submission" date="2011-02" db="EMBL/GenBank/DDBJ databases">
        <title>The Genome Sequence of Sphaeroforma arctica JP610.</title>
        <authorList>
            <consortium name="The Broad Institute Genome Sequencing Platform"/>
            <person name="Russ C."/>
            <person name="Cuomo C."/>
            <person name="Young S.K."/>
            <person name="Zeng Q."/>
            <person name="Gargeya S."/>
            <person name="Alvarado L."/>
            <person name="Berlin A."/>
            <person name="Chapman S.B."/>
            <person name="Chen Z."/>
            <person name="Freedman E."/>
            <person name="Gellesch M."/>
            <person name="Goldberg J."/>
            <person name="Griggs A."/>
            <person name="Gujja S."/>
            <person name="Heilman E."/>
            <person name="Heiman D."/>
            <person name="Howarth C."/>
            <person name="Mehta T."/>
            <person name="Neiman D."/>
            <person name="Pearson M."/>
            <person name="Roberts A."/>
            <person name="Saif S."/>
            <person name="Shea T."/>
            <person name="Shenoy N."/>
            <person name="Sisk P."/>
            <person name="Stolte C."/>
            <person name="Sykes S."/>
            <person name="White J."/>
            <person name="Yandava C."/>
            <person name="Burger G."/>
            <person name="Gray M.W."/>
            <person name="Holland P.W.H."/>
            <person name="King N."/>
            <person name="Lang F.B.F."/>
            <person name="Roger A.J."/>
            <person name="Ruiz-Trillo I."/>
            <person name="Haas B."/>
            <person name="Nusbaum C."/>
            <person name="Birren B."/>
        </authorList>
    </citation>
    <scope>NUCLEOTIDE SEQUENCE [LARGE SCALE GENOMIC DNA]</scope>
    <source>
        <strain evidence="1 2">JP610</strain>
    </source>
</reference>
<dbReference type="GeneID" id="25903864"/>
<proteinExistence type="predicted"/>
<evidence type="ECO:0000313" key="1">
    <source>
        <dbReference type="EMBL" id="KNC84433.1"/>
    </source>
</evidence>
<dbReference type="EMBL" id="KQ241765">
    <property type="protein sequence ID" value="KNC84433.1"/>
    <property type="molecule type" value="Genomic_DNA"/>
</dbReference>
<dbReference type="RefSeq" id="XP_014158335.1">
    <property type="nucleotide sequence ID" value="XM_014302860.1"/>
</dbReference>
<protein>
    <submittedName>
        <fullName evidence="1">Uncharacterized protein</fullName>
    </submittedName>
</protein>
<dbReference type="AlphaFoldDB" id="A0A0L0G856"/>
<dbReference type="Proteomes" id="UP000054560">
    <property type="component" value="Unassembled WGS sequence"/>
</dbReference>
<organism evidence="1 2">
    <name type="scientific">Sphaeroforma arctica JP610</name>
    <dbReference type="NCBI Taxonomy" id="667725"/>
    <lineage>
        <taxon>Eukaryota</taxon>
        <taxon>Ichthyosporea</taxon>
        <taxon>Ichthyophonida</taxon>
        <taxon>Sphaeroforma</taxon>
    </lineage>
</organism>
<evidence type="ECO:0000313" key="2">
    <source>
        <dbReference type="Proteomes" id="UP000054560"/>
    </source>
</evidence>
<gene>
    <name evidence="1" type="ORF">SARC_03360</name>
</gene>
<accession>A0A0L0G856</accession>